<evidence type="ECO:0000313" key="2">
    <source>
        <dbReference type="Proteomes" id="UP000054937"/>
    </source>
</evidence>
<organism evidence="1 2">
    <name type="scientific">Pseudocohnilembus persalinus</name>
    <name type="common">Ciliate</name>
    <dbReference type="NCBI Taxonomy" id="266149"/>
    <lineage>
        <taxon>Eukaryota</taxon>
        <taxon>Sar</taxon>
        <taxon>Alveolata</taxon>
        <taxon>Ciliophora</taxon>
        <taxon>Intramacronucleata</taxon>
        <taxon>Oligohymenophorea</taxon>
        <taxon>Scuticociliatia</taxon>
        <taxon>Philasterida</taxon>
        <taxon>Pseudocohnilembidae</taxon>
        <taxon>Pseudocohnilembus</taxon>
    </lineage>
</organism>
<dbReference type="Proteomes" id="UP000054937">
    <property type="component" value="Unassembled WGS sequence"/>
</dbReference>
<name>A0A0V0R5T2_PSEPJ</name>
<proteinExistence type="predicted"/>
<reference evidence="1 2" key="1">
    <citation type="journal article" date="2015" name="Sci. Rep.">
        <title>Genome of the facultative scuticociliatosis pathogen Pseudocohnilembus persalinus provides insight into its virulence through horizontal gene transfer.</title>
        <authorList>
            <person name="Xiong J."/>
            <person name="Wang G."/>
            <person name="Cheng J."/>
            <person name="Tian M."/>
            <person name="Pan X."/>
            <person name="Warren A."/>
            <person name="Jiang C."/>
            <person name="Yuan D."/>
            <person name="Miao W."/>
        </authorList>
    </citation>
    <scope>NUCLEOTIDE SEQUENCE [LARGE SCALE GENOMIC DNA]</scope>
    <source>
        <strain evidence="1">36N120E</strain>
    </source>
</reference>
<evidence type="ECO:0000313" key="1">
    <source>
        <dbReference type="EMBL" id="KRX09831.1"/>
    </source>
</evidence>
<sequence length="121" mass="14475">MFGVFEMPMDVNNIDVTVNTNALFGLINFLMENEENLEDIFEFYDQEIRQIINDVTDLIVWAVKSEVIIKRPDLSLTYYPSEYNFYWFVSRIGNYLNRFENIPFPEIERTKNQINDLLENT</sequence>
<dbReference type="EMBL" id="LDAU01000044">
    <property type="protein sequence ID" value="KRX09831.1"/>
    <property type="molecule type" value="Genomic_DNA"/>
</dbReference>
<keyword evidence="2" id="KW-1185">Reference proteome</keyword>
<accession>A0A0V0R5T2</accession>
<dbReference type="OrthoDB" id="31075at2759"/>
<comment type="caution">
    <text evidence="1">The sequence shown here is derived from an EMBL/GenBank/DDBJ whole genome shotgun (WGS) entry which is preliminary data.</text>
</comment>
<gene>
    <name evidence="1" type="ORF">PPERSA_02703</name>
</gene>
<dbReference type="InParanoid" id="A0A0V0R5T2"/>
<dbReference type="AlphaFoldDB" id="A0A0V0R5T2"/>
<protein>
    <submittedName>
        <fullName evidence="1">Uncharacterized protein</fullName>
    </submittedName>
</protein>